<comment type="caution">
    <text evidence="1">The sequence shown here is derived from an EMBL/GenBank/DDBJ whole genome shotgun (WGS) entry which is preliminary data.</text>
</comment>
<evidence type="ECO:0000313" key="1">
    <source>
        <dbReference type="EMBL" id="KAF3531773.1"/>
    </source>
</evidence>
<sequence>MKCIASNKSIFTFSSKHEHQHSHLEPCKYGSTSSHIPKNWFIVEYIFSTVLNVASSQPQSPQFSSGSNGEEVCRWIKKVKSTVVPVNNTKKLKRSAMDHARGVVRLAILKDLSEKKK</sequence>
<name>A0ABQ7BHP7_BRACR</name>
<organism evidence="1 2">
    <name type="scientific">Brassica cretica</name>
    <name type="common">Mustard</name>
    <dbReference type="NCBI Taxonomy" id="69181"/>
    <lineage>
        <taxon>Eukaryota</taxon>
        <taxon>Viridiplantae</taxon>
        <taxon>Streptophyta</taxon>
        <taxon>Embryophyta</taxon>
        <taxon>Tracheophyta</taxon>
        <taxon>Spermatophyta</taxon>
        <taxon>Magnoliopsida</taxon>
        <taxon>eudicotyledons</taxon>
        <taxon>Gunneridae</taxon>
        <taxon>Pentapetalae</taxon>
        <taxon>rosids</taxon>
        <taxon>malvids</taxon>
        <taxon>Brassicales</taxon>
        <taxon>Brassicaceae</taxon>
        <taxon>Brassiceae</taxon>
        <taxon>Brassica</taxon>
    </lineage>
</organism>
<evidence type="ECO:0000313" key="2">
    <source>
        <dbReference type="Proteomes" id="UP000266723"/>
    </source>
</evidence>
<dbReference type="EMBL" id="QGKV02001507">
    <property type="protein sequence ID" value="KAF3531773.1"/>
    <property type="molecule type" value="Genomic_DNA"/>
</dbReference>
<gene>
    <name evidence="1" type="ORF">DY000_02037781</name>
</gene>
<dbReference type="Proteomes" id="UP000266723">
    <property type="component" value="Unassembled WGS sequence"/>
</dbReference>
<proteinExistence type="predicted"/>
<protein>
    <submittedName>
        <fullName evidence="1">Uncharacterized protein</fullName>
    </submittedName>
</protein>
<keyword evidence="2" id="KW-1185">Reference proteome</keyword>
<accession>A0ABQ7BHP7</accession>
<reference evidence="1 2" key="1">
    <citation type="journal article" date="2020" name="BMC Genomics">
        <title>Intraspecific diversification of the crop wild relative Brassica cretica Lam. using demographic model selection.</title>
        <authorList>
            <person name="Kioukis A."/>
            <person name="Michalopoulou V.A."/>
            <person name="Briers L."/>
            <person name="Pirintsos S."/>
            <person name="Studholme D.J."/>
            <person name="Pavlidis P."/>
            <person name="Sarris P.F."/>
        </authorList>
    </citation>
    <scope>NUCLEOTIDE SEQUENCE [LARGE SCALE GENOMIC DNA]</scope>
    <source>
        <strain evidence="2">cv. PFS-1207/04</strain>
    </source>
</reference>